<proteinExistence type="predicted"/>
<organism evidence="2 3">
    <name type="scientific">Ruegeria halocynthiae</name>
    <dbReference type="NCBI Taxonomy" id="985054"/>
    <lineage>
        <taxon>Bacteria</taxon>
        <taxon>Pseudomonadati</taxon>
        <taxon>Pseudomonadota</taxon>
        <taxon>Alphaproteobacteria</taxon>
        <taxon>Rhodobacterales</taxon>
        <taxon>Roseobacteraceae</taxon>
        <taxon>Ruegeria</taxon>
    </lineage>
</organism>
<gene>
    <name evidence="2" type="ORF">SAMN05444358_102155</name>
</gene>
<accession>A0A1H2Y431</accession>
<reference evidence="3" key="1">
    <citation type="submission" date="2016-10" db="EMBL/GenBank/DDBJ databases">
        <authorList>
            <person name="Varghese N."/>
            <person name="Submissions S."/>
        </authorList>
    </citation>
    <scope>NUCLEOTIDE SEQUENCE [LARGE SCALE GENOMIC DNA]</scope>
    <source>
        <strain evidence="3">DSM 27839</strain>
    </source>
</reference>
<dbReference type="PANTHER" id="PTHR32309">
    <property type="entry name" value="TYROSINE-PROTEIN KINASE"/>
    <property type="match status" value="1"/>
</dbReference>
<dbReference type="STRING" id="985054.SAMN05444358_102155"/>
<sequence length="518" mass="57565">MMNDVRFYLSLFLRRLPLFAFVFLFCTAGGLFLAVSLPPVYKAEAQLVVESPQIPGELASSTVQASVVEILEVTQQRILTRANLLDLARRFRIYEDVPDITPDVVVDDMRSRIEIELPFNTFNRASFVTVSFAAPTGEMSAQVTNELVTQILQENVAMRTNVTGQTLDFFVQEVARLDSELGDQGAKILKFKEAHKDALPDSLDYHRNRQSSLQERLLQLDRELSGLRDRRARLIDIYERTGRSDLAGESLTPEQRRLRQLQDERASALVIYSPDHPRIKSLDGQIAVLEAANIKLGLGTESAPNFTAFELQVSDIDGQIEFIEEQKTIINNELAVLAKSIETTPTNAIALGSLERDYENLRLQYAQATASLAEARTGDQIEAQSRGQRITVTEQAVVPNSPSEPNRKKFAAAGVAGGIGLSAGLFLLLELLNNTIRRPIDVTTRLGAPVFGTVPYIQTAGERLFRRSVIAASFVVPIAAVCIGLYLVHQYYLPLDLFLEKVSERLGVDSLLNRFNLG</sequence>
<keyword evidence="1" id="KW-1133">Transmembrane helix</keyword>
<name>A0A1H2Y431_9RHOB</name>
<evidence type="ECO:0000313" key="2">
    <source>
        <dbReference type="EMBL" id="SDW99886.1"/>
    </source>
</evidence>
<keyword evidence="3" id="KW-1185">Reference proteome</keyword>
<dbReference type="InterPro" id="IPR050445">
    <property type="entry name" value="Bact_polysacc_biosynth/exp"/>
</dbReference>
<keyword evidence="1" id="KW-0472">Membrane</keyword>
<dbReference type="Proteomes" id="UP000183400">
    <property type="component" value="Unassembled WGS sequence"/>
</dbReference>
<dbReference type="PANTHER" id="PTHR32309:SF31">
    <property type="entry name" value="CAPSULAR EXOPOLYSACCHARIDE FAMILY"/>
    <property type="match status" value="1"/>
</dbReference>
<keyword evidence="1" id="KW-0812">Transmembrane</keyword>
<dbReference type="AlphaFoldDB" id="A0A1H2Y431"/>
<dbReference type="OrthoDB" id="8114194at2"/>
<feature type="transmembrane region" description="Helical" evidence="1">
    <location>
        <begin position="469"/>
        <end position="488"/>
    </location>
</feature>
<protein>
    <submittedName>
        <fullName evidence="2">Uncharacterized protein involved in exopolysaccharide biosynthesis</fullName>
    </submittedName>
</protein>
<dbReference type="EMBL" id="FNNP01000002">
    <property type="protein sequence ID" value="SDW99886.1"/>
    <property type="molecule type" value="Genomic_DNA"/>
</dbReference>
<evidence type="ECO:0000256" key="1">
    <source>
        <dbReference type="SAM" id="Phobius"/>
    </source>
</evidence>
<feature type="transmembrane region" description="Helical" evidence="1">
    <location>
        <begin position="410"/>
        <end position="429"/>
    </location>
</feature>
<evidence type="ECO:0000313" key="3">
    <source>
        <dbReference type="Proteomes" id="UP000183400"/>
    </source>
</evidence>